<feature type="domain" description="Phosphatidic acid phosphatase type 2/haloperoxidase" evidence="1">
    <location>
        <begin position="124"/>
        <end position="246"/>
    </location>
</feature>
<gene>
    <name evidence="2" type="ORF">E1163_28385</name>
</gene>
<evidence type="ECO:0000313" key="3">
    <source>
        <dbReference type="Proteomes" id="UP000798808"/>
    </source>
</evidence>
<comment type="caution">
    <text evidence="2">The sequence shown here is derived from an EMBL/GenBank/DDBJ whole genome shotgun (WGS) entry which is preliminary data.</text>
</comment>
<proteinExistence type="predicted"/>
<protein>
    <submittedName>
        <fullName evidence="2">Phosphatase PAP2 family protein</fullName>
    </submittedName>
</protein>
<dbReference type="InterPro" id="IPR000326">
    <property type="entry name" value="PAP2/HPO"/>
</dbReference>
<organism evidence="2 3">
    <name type="scientific">Fulvivirga kasyanovii</name>
    <dbReference type="NCBI Taxonomy" id="396812"/>
    <lineage>
        <taxon>Bacteria</taxon>
        <taxon>Pseudomonadati</taxon>
        <taxon>Bacteroidota</taxon>
        <taxon>Cytophagia</taxon>
        <taxon>Cytophagales</taxon>
        <taxon>Fulvivirgaceae</taxon>
        <taxon>Fulvivirga</taxon>
    </lineage>
</organism>
<keyword evidence="3" id="KW-1185">Reference proteome</keyword>
<dbReference type="RefSeq" id="WP_155176895.1">
    <property type="nucleotide sequence ID" value="NZ_BAAAFL010000008.1"/>
</dbReference>
<dbReference type="Proteomes" id="UP000798808">
    <property type="component" value="Unassembled WGS sequence"/>
</dbReference>
<accession>A0ABW9RXC2</accession>
<dbReference type="EMBL" id="SMLW01000675">
    <property type="protein sequence ID" value="MTI28912.1"/>
    <property type="molecule type" value="Genomic_DNA"/>
</dbReference>
<evidence type="ECO:0000313" key="2">
    <source>
        <dbReference type="EMBL" id="MTI28912.1"/>
    </source>
</evidence>
<name>A0ABW9RXC2_9BACT</name>
<dbReference type="Gene3D" id="1.20.144.10">
    <property type="entry name" value="Phosphatidic acid phosphatase type 2/haloperoxidase"/>
    <property type="match status" value="1"/>
</dbReference>
<dbReference type="SUPFAM" id="SSF48317">
    <property type="entry name" value="Acid phosphatase/Vanadium-dependent haloperoxidase"/>
    <property type="match status" value="1"/>
</dbReference>
<sequence>MHKTYISLLIIILINFQAQSQPRVAESPYEVNEELEISLGLIGAGITAYGFYKIGQKSGADSATVVNLSLEEEVIKMNRKYQPRYSEQANKDSDLFFYGSFPLPFLLLLDDNIRRDAGRISIMYIEALGLTGTMYTMTAANVNKFRPLVYSEEAPMSERTSSGAKNSFFGGHPSLTATSTFFAAKVFSDYYPERKGMHVLMYSAATVATLGNAYLRFKAGKHFLTDLMIGVPLGAINGILIPQLHKVRDVNHDKNKNLSWNFFTGNAHGFSVTYKF</sequence>
<dbReference type="InterPro" id="IPR036938">
    <property type="entry name" value="PAP2/HPO_sf"/>
</dbReference>
<reference evidence="2 3" key="1">
    <citation type="submission" date="2019-02" db="EMBL/GenBank/DDBJ databases">
        <authorList>
            <person name="Goldberg S.R."/>
            <person name="Haltli B.A."/>
            <person name="Correa H."/>
            <person name="Russell K.G."/>
        </authorList>
    </citation>
    <scope>NUCLEOTIDE SEQUENCE [LARGE SCALE GENOMIC DNA]</scope>
    <source>
        <strain evidence="2 3">JCM 16186</strain>
    </source>
</reference>
<dbReference type="Pfam" id="PF01569">
    <property type="entry name" value="PAP2"/>
    <property type="match status" value="1"/>
</dbReference>
<evidence type="ECO:0000259" key="1">
    <source>
        <dbReference type="Pfam" id="PF01569"/>
    </source>
</evidence>